<evidence type="ECO:0000256" key="1">
    <source>
        <dbReference type="SAM" id="MobiDB-lite"/>
    </source>
</evidence>
<reference evidence="2" key="1">
    <citation type="journal article" date="2014" name="Int. J. Syst. Evol. Microbiol.">
        <title>Complete genome sequence of Corynebacterium casei LMG S-19264T (=DSM 44701T), isolated from a smear-ripened cheese.</title>
        <authorList>
            <consortium name="US DOE Joint Genome Institute (JGI-PGF)"/>
            <person name="Walter F."/>
            <person name="Albersmeier A."/>
            <person name="Kalinowski J."/>
            <person name="Ruckert C."/>
        </authorList>
    </citation>
    <scope>NUCLEOTIDE SEQUENCE</scope>
    <source>
        <strain evidence="2">JCM 4646</strain>
    </source>
</reference>
<evidence type="ECO:0000313" key="2">
    <source>
        <dbReference type="EMBL" id="GHH79932.1"/>
    </source>
</evidence>
<dbReference type="EMBL" id="BNBO01000044">
    <property type="protein sequence ID" value="GHH79932.1"/>
    <property type="molecule type" value="Genomic_DNA"/>
</dbReference>
<gene>
    <name evidence="2" type="ORF">GCM10018781_59070</name>
</gene>
<proteinExistence type="predicted"/>
<keyword evidence="3" id="KW-1185">Reference proteome</keyword>
<organism evidence="2 3">
    <name type="scientific">Kitasatospora indigofera</name>
    <dbReference type="NCBI Taxonomy" id="67307"/>
    <lineage>
        <taxon>Bacteria</taxon>
        <taxon>Bacillati</taxon>
        <taxon>Actinomycetota</taxon>
        <taxon>Actinomycetes</taxon>
        <taxon>Kitasatosporales</taxon>
        <taxon>Streptomycetaceae</taxon>
        <taxon>Kitasatospora</taxon>
    </lineage>
</organism>
<dbReference type="AlphaFoldDB" id="A0A919L0X8"/>
<dbReference type="Proteomes" id="UP000617734">
    <property type="component" value="Unassembled WGS sequence"/>
</dbReference>
<feature type="region of interest" description="Disordered" evidence="1">
    <location>
        <begin position="1"/>
        <end position="37"/>
    </location>
</feature>
<feature type="compositionally biased region" description="Low complexity" evidence="1">
    <location>
        <begin position="10"/>
        <end position="21"/>
    </location>
</feature>
<name>A0A919L0X8_9ACTN</name>
<protein>
    <submittedName>
        <fullName evidence="2">Uncharacterized protein</fullName>
    </submittedName>
</protein>
<sequence length="226" mass="22259">MTEGAGDGTTGFADGVGTAAAPLADEEGDGEGDEDGYGELVGYGSSQLLLPEELVSSSWSVWWRTFRLLLELLLFEPLLLELLLLELLLFELFAKRLTEVAPAASVPPVASVASATAAPAPPGPAGADAGRLLNTAGCTAPAPPNAALVAVGTAGVRLGDGAADGVAAGVKTCRVSGQACASSPAQPVRASAATAITTAAGPVRFLIGSPPCPGAAARSRSPAAAA</sequence>
<comment type="caution">
    <text evidence="2">The sequence shown here is derived from an EMBL/GenBank/DDBJ whole genome shotgun (WGS) entry which is preliminary data.</text>
</comment>
<evidence type="ECO:0000313" key="3">
    <source>
        <dbReference type="Proteomes" id="UP000617734"/>
    </source>
</evidence>
<feature type="compositionally biased region" description="Acidic residues" evidence="1">
    <location>
        <begin position="24"/>
        <end position="37"/>
    </location>
</feature>
<reference evidence="2" key="2">
    <citation type="submission" date="2020-09" db="EMBL/GenBank/DDBJ databases">
        <authorList>
            <person name="Sun Q."/>
            <person name="Ohkuma M."/>
        </authorList>
    </citation>
    <scope>NUCLEOTIDE SEQUENCE</scope>
    <source>
        <strain evidence="2">JCM 4646</strain>
    </source>
</reference>
<accession>A0A919L0X8</accession>